<dbReference type="Proteomes" id="UP000314294">
    <property type="component" value="Unassembled WGS sequence"/>
</dbReference>
<proteinExistence type="predicted"/>
<protein>
    <submittedName>
        <fullName evidence="2">Uncharacterized protein</fullName>
    </submittedName>
</protein>
<keyword evidence="3" id="KW-1185">Reference proteome</keyword>
<evidence type="ECO:0000256" key="1">
    <source>
        <dbReference type="SAM" id="MobiDB-lite"/>
    </source>
</evidence>
<sequence length="104" mass="11714">MKVERDQMENDGQTCDDTRPLPSDSSTERLCSEPYTNHMELYSVVEDTEPMGRRGGLSQFSKYTRMPTSSTVPAMHAHSDRSKGARQAKMSTVRSALRSRTPTE</sequence>
<name>A0A4Z2HPS5_9TELE</name>
<gene>
    <name evidence="2" type="ORF">EYF80_022169</name>
</gene>
<feature type="region of interest" description="Disordered" evidence="1">
    <location>
        <begin position="48"/>
        <end position="104"/>
    </location>
</feature>
<feature type="region of interest" description="Disordered" evidence="1">
    <location>
        <begin position="1"/>
        <end position="32"/>
    </location>
</feature>
<evidence type="ECO:0000313" key="2">
    <source>
        <dbReference type="EMBL" id="TNN67600.1"/>
    </source>
</evidence>
<feature type="compositionally biased region" description="Polar residues" evidence="1">
    <location>
        <begin position="89"/>
        <end position="104"/>
    </location>
</feature>
<dbReference type="EMBL" id="SRLO01000201">
    <property type="protein sequence ID" value="TNN67600.1"/>
    <property type="molecule type" value="Genomic_DNA"/>
</dbReference>
<accession>A0A4Z2HPS5</accession>
<evidence type="ECO:0000313" key="3">
    <source>
        <dbReference type="Proteomes" id="UP000314294"/>
    </source>
</evidence>
<feature type="compositionally biased region" description="Polar residues" evidence="1">
    <location>
        <begin position="58"/>
        <end position="72"/>
    </location>
</feature>
<organism evidence="2 3">
    <name type="scientific">Liparis tanakae</name>
    <name type="common">Tanaka's snailfish</name>
    <dbReference type="NCBI Taxonomy" id="230148"/>
    <lineage>
        <taxon>Eukaryota</taxon>
        <taxon>Metazoa</taxon>
        <taxon>Chordata</taxon>
        <taxon>Craniata</taxon>
        <taxon>Vertebrata</taxon>
        <taxon>Euteleostomi</taxon>
        <taxon>Actinopterygii</taxon>
        <taxon>Neopterygii</taxon>
        <taxon>Teleostei</taxon>
        <taxon>Neoteleostei</taxon>
        <taxon>Acanthomorphata</taxon>
        <taxon>Eupercaria</taxon>
        <taxon>Perciformes</taxon>
        <taxon>Cottioidei</taxon>
        <taxon>Cottales</taxon>
        <taxon>Liparidae</taxon>
        <taxon>Liparis</taxon>
    </lineage>
</organism>
<comment type="caution">
    <text evidence="2">The sequence shown here is derived from an EMBL/GenBank/DDBJ whole genome shotgun (WGS) entry which is preliminary data.</text>
</comment>
<dbReference type="AlphaFoldDB" id="A0A4Z2HPS5"/>
<reference evidence="2 3" key="1">
    <citation type="submission" date="2019-03" db="EMBL/GenBank/DDBJ databases">
        <title>First draft genome of Liparis tanakae, snailfish: a comprehensive survey of snailfish specific genes.</title>
        <authorList>
            <person name="Kim W."/>
            <person name="Song I."/>
            <person name="Jeong J.-H."/>
            <person name="Kim D."/>
            <person name="Kim S."/>
            <person name="Ryu S."/>
            <person name="Song J.Y."/>
            <person name="Lee S.K."/>
        </authorList>
    </citation>
    <scope>NUCLEOTIDE SEQUENCE [LARGE SCALE GENOMIC DNA]</scope>
    <source>
        <tissue evidence="2">Muscle</tissue>
    </source>
</reference>